<proteinExistence type="predicted"/>
<comment type="caution">
    <text evidence="6">The sequence shown here is derived from an EMBL/GenBank/DDBJ whole genome shotgun (WGS) entry which is preliminary data.</text>
</comment>
<feature type="transmembrane region" description="Helical" evidence="5">
    <location>
        <begin position="290"/>
        <end position="308"/>
    </location>
</feature>
<feature type="transmembrane region" description="Helical" evidence="5">
    <location>
        <begin position="406"/>
        <end position="429"/>
    </location>
</feature>
<feature type="transmembrane region" description="Helical" evidence="5">
    <location>
        <begin position="366"/>
        <end position="386"/>
    </location>
</feature>
<feature type="transmembrane region" description="Helical" evidence="5">
    <location>
        <begin position="32"/>
        <end position="50"/>
    </location>
</feature>
<evidence type="ECO:0000256" key="5">
    <source>
        <dbReference type="SAM" id="Phobius"/>
    </source>
</evidence>
<dbReference type="InterPro" id="IPR051679">
    <property type="entry name" value="DASS-Related_Transporters"/>
</dbReference>
<keyword evidence="3 5" id="KW-1133">Transmembrane helix</keyword>
<keyword evidence="2 5" id="KW-0812">Transmembrane</keyword>
<feature type="transmembrane region" description="Helical" evidence="5">
    <location>
        <begin position="56"/>
        <end position="75"/>
    </location>
</feature>
<dbReference type="InterPro" id="IPR001898">
    <property type="entry name" value="SLC13A/DASS"/>
</dbReference>
<evidence type="ECO:0000313" key="7">
    <source>
        <dbReference type="Proteomes" id="UP001055167"/>
    </source>
</evidence>
<evidence type="ECO:0000313" key="6">
    <source>
        <dbReference type="EMBL" id="GJD48251.1"/>
    </source>
</evidence>
<keyword evidence="7" id="KW-1185">Reference proteome</keyword>
<reference evidence="6" key="1">
    <citation type="journal article" date="2021" name="Front. Microbiol.">
        <title>Comprehensive Comparative Genomics and Phenotyping of Methylobacterium Species.</title>
        <authorList>
            <person name="Alessa O."/>
            <person name="Ogura Y."/>
            <person name="Fujitani Y."/>
            <person name="Takami H."/>
            <person name="Hayashi T."/>
            <person name="Sahin N."/>
            <person name="Tani A."/>
        </authorList>
    </citation>
    <scope>NUCLEOTIDE SEQUENCE</scope>
    <source>
        <strain evidence="6">KCTC 52305</strain>
    </source>
</reference>
<keyword evidence="4 5" id="KW-0472">Membrane</keyword>
<protein>
    <submittedName>
        <fullName evidence="6">L-tartrate/succinate antiporter</fullName>
    </submittedName>
</protein>
<feature type="transmembrane region" description="Helical" evidence="5">
    <location>
        <begin position="187"/>
        <end position="215"/>
    </location>
</feature>
<reference evidence="6" key="2">
    <citation type="submission" date="2021-08" db="EMBL/GenBank/DDBJ databases">
        <authorList>
            <person name="Tani A."/>
            <person name="Ola A."/>
            <person name="Ogura Y."/>
            <person name="Katsura K."/>
            <person name="Hayashi T."/>
        </authorList>
    </citation>
    <scope>NUCLEOTIDE SEQUENCE</scope>
    <source>
        <strain evidence="6">KCTC 52305</strain>
    </source>
</reference>
<organism evidence="6 7">
    <name type="scientific">Methylobacterium crusticola</name>
    <dbReference type="NCBI Taxonomy" id="1697972"/>
    <lineage>
        <taxon>Bacteria</taxon>
        <taxon>Pseudomonadati</taxon>
        <taxon>Pseudomonadota</taxon>
        <taxon>Alphaproteobacteria</taxon>
        <taxon>Hyphomicrobiales</taxon>
        <taxon>Methylobacteriaceae</taxon>
        <taxon>Methylobacterium</taxon>
    </lineage>
</organism>
<evidence type="ECO:0000256" key="4">
    <source>
        <dbReference type="ARBA" id="ARBA00023136"/>
    </source>
</evidence>
<dbReference type="PANTHER" id="PTHR43652:SF2">
    <property type="entry name" value="BASIC AMINO ACID ANTIPORTER YFCC-RELATED"/>
    <property type="match status" value="1"/>
</dbReference>
<evidence type="ECO:0000256" key="2">
    <source>
        <dbReference type="ARBA" id="ARBA00022692"/>
    </source>
</evidence>
<name>A0ABQ4QT66_9HYPH</name>
<comment type="subcellular location">
    <subcellularLocation>
        <location evidence="1">Membrane</location>
        <topology evidence="1">Multi-pass membrane protein</topology>
    </subcellularLocation>
</comment>
<sequence>MGQVSSAGGLWLPAVLTAATILLWATARLPEYLTALLFFAAAMVLRVAPAEAVFSGFQSSAFWLVLSGFVLGTAIRRVGLADRIGRLLAAHLSGSWPRLVGGVVLLTYALALVMPSNMGRITLLMPIVLALADQAGLSEGSGGRRALALAVGFGTFQLSASILPANVPNLVMAGAAESALGVHFAYLPYLLLHGPVLGLLKGAVLAACLCALFPARPRPAPPAPAPAPLSPAERRLGVLLLGTLALWATDTLHGVPPAWVGLVAACLCLLPRVGFLTGEEFAAGVNFRTCLYLAAILGLAALVTRSGLGDVLGRAILATLPLDPARPARDFGALVGLTVLFNFVVTANGVPALLTPLARALADASGLPLVTVLMVQVIGYATPLLPYQAAPIVVAMGMGKVPGRDGATLCLAVAAVTFLVLVPLDYLWFRLLGWLG</sequence>
<feature type="transmembrane region" description="Helical" evidence="5">
    <location>
        <begin position="96"/>
        <end position="114"/>
    </location>
</feature>
<feature type="transmembrane region" description="Helical" evidence="5">
    <location>
        <begin position="6"/>
        <end position="25"/>
    </location>
</feature>
<dbReference type="EMBL" id="BPQH01000002">
    <property type="protein sequence ID" value="GJD48251.1"/>
    <property type="molecule type" value="Genomic_DNA"/>
</dbReference>
<evidence type="ECO:0000256" key="3">
    <source>
        <dbReference type="ARBA" id="ARBA00022989"/>
    </source>
</evidence>
<dbReference type="RefSeq" id="WP_128562955.1">
    <property type="nucleotide sequence ID" value="NZ_BPQH01000002.1"/>
</dbReference>
<dbReference type="Proteomes" id="UP001055167">
    <property type="component" value="Unassembled WGS sequence"/>
</dbReference>
<evidence type="ECO:0000256" key="1">
    <source>
        <dbReference type="ARBA" id="ARBA00004141"/>
    </source>
</evidence>
<feature type="transmembrane region" description="Helical" evidence="5">
    <location>
        <begin position="258"/>
        <end position="278"/>
    </location>
</feature>
<gene>
    <name evidence="6" type="primary">ttdT</name>
    <name evidence="6" type="ORF">OPKNFCMD_0968</name>
</gene>
<dbReference type="Pfam" id="PF00939">
    <property type="entry name" value="Na_sulph_symp"/>
    <property type="match status" value="1"/>
</dbReference>
<accession>A0ABQ4QT66</accession>
<dbReference type="PANTHER" id="PTHR43652">
    <property type="entry name" value="BASIC AMINO ACID ANTIPORTER YFCC-RELATED"/>
    <property type="match status" value="1"/>
</dbReference>
<feature type="transmembrane region" description="Helical" evidence="5">
    <location>
        <begin position="331"/>
        <end position="354"/>
    </location>
</feature>